<dbReference type="OrthoDB" id="3832929at2759"/>
<protein>
    <submittedName>
        <fullName evidence="1">Uncharacterized protein</fullName>
    </submittedName>
</protein>
<sequence>MPRTKQTPRPPRIKFHHDELTTPLTKARQTSIRMPDLRRDHVSSALFILDKVPQTIIDEVIMKNRGHTGGYFFWLAEDTFDSLPSNDTDGSVKLTIPSDWVSHFIGKTVEDAFRFIATVPLDTSLDRQFIAVLDSRLYREKDWLVIYRIDEQREITSIPCKAELTNMQLHSYQNHNWPIFMDDWLRDGKPVQR</sequence>
<feature type="non-terminal residue" evidence="1">
    <location>
        <position position="1"/>
    </location>
</feature>
<proteinExistence type="predicted"/>
<evidence type="ECO:0000313" key="2">
    <source>
        <dbReference type="Proteomes" id="UP000767238"/>
    </source>
</evidence>
<comment type="caution">
    <text evidence="1">The sequence shown here is derived from an EMBL/GenBank/DDBJ whole genome shotgun (WGS) entry which is preliminary data.</text>
</comment>
<dbReference type="AlphaFoldDB" id="A0A9P8G825"/>
<dbReference type="EMBL" id="JAHFYH010000147">
    <property type="protein sequence ID" value="KAH0211075.1"/>
    <property type="molecule type" value="Genomic_DNA"/>
</dbReference>
<reference evidence="1" key="1">
    <citation type="journal article" date="2021" name="J Fungi (Basel)">
        <title>Virulence traits and population genomics of the black yeast Aureobasidium melanogenum.</title>
        <authorList>
            <person name="Cernosa A."/>
            <person name="Sun X."/>
            <person name="Gostincar C."/>
            <person name="Fang C."/>
            <person name="Gunde-Cimerman N."/>
            <person name="Song Z."/>
        </authorList>
    </citation>
    <scope>NUCLEOTIDE SEQUENCE</scope>
    <source>
        <strain evidence="1">EXF-8016</strain>
    </source>
</reference>
<reference evidence="1" key="2">
    <citation type="submission" date="2021-08" db="EMBL/GenBank/DDBJ databases">
        <authorList>
            <person name="Gostincar C."/>
            <person name="Sun X."/>
            <person name="Song Z."/>
            <person name="Gunde-Cimerman N."/>
        </authorList>
    </citation>
    <scope>NUCLEOTIDE SEQUENCE</scope>
    <source>
        <strain evidence="1">EXF-8016</strain>
    </source>
</reference>
<dbReference type="Proteomes" id="UP000767238">
    <property type="component" value="Unassembled WGS sequence"/>
</dbReference>
<name>A0A9P8G825_AURME</name>
<gene>
    <name evidence="1" type="ORF">KCV03_g9828</name>
</gene>
<accession>A0A9P8G825</accession>
<organism evidence="1 2">
    <name type="scientific">Aureobasidium melanogenum</name>
    <name type="common">Aureobasidium pullulans var. melanogenum</name>
    <dbReference type="NCBI Taxonomy" id="46634"/>
    <lineage>
        <taxon>Eukaryota</taxon>
        <taxon>Fungi</taxon>
        <taxon>Dikarya</taxon>
        <taxon>Ascomycota</taxon>
        <taxon>Pezizomycotina</taxon>
        <taxon>Dothideomycetes</taxon>
        <taxon>Dothideomycetidae</taxon>
        <taxon>Dothideales</taxon>
        <taxon>Saccotheciaceae</taxon>
        <taxon>Aureobasidium</taxon>
    </lineage>
</organism>
<evidence type="ECO:0000313" key="1">
    <source>
        <dbReference type="EMBL" id="KAH0211075.1"/>
    </source>
</evidence>